<dbReference type="EMBL" id="CAXHTB010000012">
    <property type="protein sequence ID" value="CAL0316840.1"/>
    <property type="molecule type" value="Genomic_DNA"/>
</dbReference>
<feature type="compositionally biased region" description="Basic and acidic residues" evidence="1">
    <location>
        <begin position="1"/>
        <end position="12"/>
    </location>
</feature>
<feature type="compositionally biased region" description="Basic and acidic residues" evidence="1">
    <location>
        <begin position="47"/>
        <end position="62"/>
    </location>
</feature>
<organism evidence="2 3">
    <name type="scientific">Lupinus luteus</name>
    <name type="common">European yellow lupine</name>
    <dbReference type="NCBI Taxonomy" id="3873"/>
    <lineage>
        <taxon>Eukaryota</taxon>
        <taxon>Viridiplantae</taxon>
        <taxon>Streptophyta</taxon>
        <taxon>Embryophyta</taxon>
        <taxon>Tracheophyta</taxon>
        <taxon>Spermatophyta</taxon>
        <taxon>Magnoliopsida</taxon>
        <taxon>eudicotyledons</taxon>
        <taxon>Gunneridae</taxon>
        <taxon>Pentapetalae</taxon>
        <taxon>rosids</taxon>
        <taxon>fabids</taxon>
        <taxon>Fabales</taxon>
        <taxon>Fabaceae</taxon>
        <taxon>Papilionoideae</taxon>
        <taxon>50 kb inversion clade</taxon>
        <taxon>genistoids sensu lato</taxon>
        <taxon>core genistoids</taxon>
        <taxon>Genisteae</taxon>
        <taxon>Lupinus</taxon>
    </lineage>
</organism>
<protein>
    <submittedName>
        <fullName evidence="2">Uncharacterized protein</fullName>
    </submittedName>
</protein>
<keyword evidence="3" id="KW-1185">Reference proteome</keyword>
<comment type="caution">
    <text evidence="2">The sequence shown here is derived from an EMBL/GenBank/DDBJ whole genome shotgun (WGS) entry which is preliminary data.</text>
</comment>
<reference evidence="2 3" key="1">
    <citation type="submission" date="2024-03" db="EMBL/GenBank/DDBJ databases">
        <authorList>
            <person name="Martinez-Hernandez J."/>
        </authorList>
    </citation>
    <scope>NUCLEOTIDE SEQUENCE [LARGE SCALE GENOMIC DNA]</scope>
</reference>
<evidence type="ECO:0000256" key="1">
    <source>
        <dbReference type="SAM" id="MobiDB-lite"/>
    </source>
</evidence>
<evidence type="ECO:0000313" key="3">
    <source>
        <dbReference type="Proteomes" id="UP001497480"/>
    </source>
</evidence>
<accession>A0AAV1X5C1</accession>
<name>A0AAV1X5C1_LUPLU</name>
<feature type="compositionally biased region" description="Basic residues" evidence="1">
    <location>
        <begin position="78"/>
        <end position="87"/>
    </location>
</feature>
<dbReference type="Proteomes" id="UP001497480">
    <property type="component" value="Unassembled WGS sequence"/>
</dbReference>
<proteinExistence type="predicted"/>
<feature type="region of interest" description="Disordered" evidence="1">
    <location>
        <begin position="47"/>
        <end position="98"/>
    </location>
</feature>
<feature type="region of interest" description="Disordered" evidence="1">
    <location>
        <begin position="1"/>
        <end position="35"/>
    </location>
</feature>
<gene>
    <name evidence="2" type="ORF">LLUT_LOCUS17900</name>
</gene>
<evidence type="ECO:0000313" key="2">
    <source>
        <dbReference type="EMBL" id="CAL0316840.1"/>
    </source>
</evidence>
<sequence length="98" mass="11200">MRGLRKENKRSVTQDNSHVPASRRSKKENTGERRSVIVSLHVVGVREKKAERKSVKEREKLIGRGNKNNNLNVEGEGRKKKRKRGSKSKVLAQTLADR</sequence>
<dbReference type="AlphaFoldDB" id="A0AAV1X5C1"/>